<evidence type="ECO:0000313" key="2">
    <source>
        <dbReference type="EMBL" id="MCZ7695212.1"/>
    </source>
</evidence>
<evidence type="ECO:0000256" key="1">
    <source>
        <dbReference type="SAM" id="Coils"/>
    </source>
</evidence>
<dbReference type="EMBL" id="JAPZED010000027">
    <property type="protein sequence ID" value="MCZ7695212.1"/>
    <property type="molecule type" value="Genomic_DNA"/>
</dbReference>
<reference evidence="2" key="1">
    <citation type="submission" date="2022-12" db="EMBL/GenBank/DDBJ databases">
        <title>Genome of R. gnavus strain RSHDN_123.</title>
        <authorList>
            <person name="Abdugheni R."/>
        </authorList>
    </citation>
    <scope>NUCLEOTIDE SEQUENCE</scope>
    <source>
        <strain evidence="2">RSHDN_123</strain>
    </source>
</reference>
<proteinExistence type="predicted"/>
<comment type="caution">
    <text evidence="2">The sequence shown here is derived from an EMBL/GenBank/DDBJ whole genome shotgun (WGS) entry which is preliminary data.</text>
</comment>
<dbReference type="AlphaFoldDB" id="A0A9X3KAV3"/>
<sequence>MMNTEDKNMNHEGVEVPNYYGEDGLLYCGVCREPKEAFFPGGKELLGRRTHPSMCLCDRTEYERLEKRAKQLEHEQEVSRLRARCFTDKYMNNWTFENDNGLNPKMKNVKAYVSNWETNEKENCGLLLWGGVGTGKSYMAGCIAGTIMRHSVSAGCLDG</sequence>
<accession>A0A9X3KAV3</accession>
<feature type="coiled-coil region" evidence="1">
    <location>
        <begin position="55"/>
        <end position="82"/>
    </location>
</feature>
<dbReference type="Proteomes" id="UP001148455">
    <property type="component" value="Unassembled WGS sequence"/>
</dbReference>
<dbReference type="InterPro" id="IPR027417">
    <property type="entry name" value="P-loop_NTPase"/>
</dbReference>
<gene>
    <name evidence="2" type="ORF">O8D18_14525</name>
</gene>
<evidence type="ECO:0000313" key="3">
    <source>
        <dbReference type="Proteomes" id="UP001148455"/>
    </source>
</evidence>
<organism evidence="2 3">
    <name type="scientific">Mediterraneibacter gnavus</name>
    <name type="common">Ruminococcus gnavus</name>
    <dbReference type="NCBI Taxonomy" id="33038"/>
    <lineage>
        <taxon>Bacteria</taxon>
        <taxon>Bacillati</taxon>
        <taxon>Bacillota</taxon>
        <taxon>Clostridia</taxon>
        <taxon>Lachnospirales</taxon>
        <taxon>Lachnospiraceae</taxon>
        <taxon>Mediterraneibacter</taxon>
    </lineage>
</organism>
<evidence type="ECO:0008006" key="4">
    <source>
        <dbReference type="Google" id="ProtNLM"/>
    </source>
</evidence>
<name>A0A9X3KAV3_MEDGN</name>
<dbReference type="Gene3D" id="3.40.50.300">
    <property type="entry name" value="P-loop containing nucleotide triphosphate hydrolases"/>
    <property type="match status" value="1"/>
</dbReference>
<keyword evidence="1" id="KW-0175">Coiled coil</keyword>
<dbReference type="SUPFAM" id="SSF52540">
    <property type="entry name" value="P-loop containing nucleoside triphosphate hydrolases"/>
    <property type="match status" value="1"/>
</dbReference>
<dbReference type="RefSeq" id="WP_269763092.1">
    <property type="nucleotide sequence ID" value="NZ_JAPZEC010000027.1"/>
</dbReference>
<protein>
    <recommendedName>
        <fullName evidence="4">ATP-binding protein</fullName>
    </recommendedName>
</protein>